<keyword evidence="1" id="KW-1133">Transmembrane helix</keyword>
<keyword evidence="3" id="KW-1185">Reference proteome</keyword>
<protein>
    <submittedName>
        <fullName evidence="2">Uncharacterized protein</fullName>
    </submittedName>
</protein>
<dbReference type="STRING" id="871325.SAMN05444349_11163"/>
<sequence length="141" mass="16801">MLLKVFMKSLVEQLTRSSYIKHYNTISVVLLAVFANSMSQLYIDFEQCVDWLYIIKQLMLLFAVISFQKFYFLLDFYYSGAEKDFYNASKKVRATMSIESIYHSNVLGKIKKIAFWFYLSTIWTLLYFFLIPILKQICKLL</sequence>
<keyword evidence="1" id="KW-0472">Membrane</keyword>
<keyword evidence="1" id="KW-0812">Transmembrane</keyword>
<reference evidence="2 3" key="1">
    <citation type="submission" date="2016-11" db="EMBL/GenBank/DDBJ databases">
        <authorList>
            <person name="Jaros S."/>
            <person name="Januszkiewicz K."/>
            <person name="Wedrychowicz H."/>
        </authorList>
    </citation>
    <scope>NUCLEOTIDE SEQUENCE [LARGE SCALE GENOMIC DNA]</scope>
    <source>
        <strain evidence="2 3">DSM 26883</strain>
    </source>
</reference>
<dbReference type="EMBL" id="FQVD01000011">
    <property type="protein sequence ID" value="SHF09937.1"/>
    <property type="molecule type" value="Genomic_DNA"/>
</dbReference>
<feature type="transmembrane region" description="Helical" evidence="1">
    <location>
        <begin position="51"/>
        <end position="74"/>
    </location>
</feature>
<feature type="transmembrane region" description="Helical" evidence="1">
    <location>
        <begin position="20"/>
        <end position="39"/>
    </location>
</feature>
<evidence type="ECO:0000313" key="2">
    <source>
        <dbReference type="EMBL" id="SHF09937.1"/>
    </source>
</evidence>
<organism evidence="2 3">
    <name type="scientific">Bacteroides faecichinchillae</name>
    <dbReference type="NCBI Taxonomy" id="871325"/>
    <lineage>
        <taxon>Bacteria</taxon>
        <taxon>Pseudomonadati</taxon>
        <taxon>Bacteroidota</taxon>
        <taxon>Bacteroidia</taxon>
        <taxon>Bacteroidales</taxon>
        <taxon>Bacteroidaceae</taxon>
        <taxon>Bacteroides</taxon>
    </lineage>
</organism>
<evidence type="ECO:0000313" key="3">
    <source>
        <dbReference type="Proteomes" id="UP000184436"/>
    </source>
</evidence>
<name>A0A1M4YWL0_9BACE</name>
<dbReference type="AlphaFoldDB" id="A0A1M4YWL0"/>
<dbReference type="Proteomes" id="UP000184436">
    <property type="component" value="Unassembled WGS sequence"/>
</dbReference>
<accession>A0A1M4YWL0</accession>
<feature type="transmembrane region" description="Helical" evidence="1">
    <location>
        <begin position="113"/>
        <end position="134"/>
    </location>
</feature>
<proteinExistence type="predicted"/>
<evidence type="ECO:0000256" key="1">
    <source>
        <dbReference type="SAM" id="Phobius"/>
    </source>
</evidence>
<gene>
    <name evidence="2" type="ORF">SAMN05444349_11163</name>
</gene>